<dbReference type="AlphaFoldDB" id="A0A9X1RPT8"/>
<dbReference type="InterPro" id="IPR051288">
    <property type="entry name" value="Serum_paraoxonase/arylesterase"/>
</dbReference>
<evidence type="ECO:0008006" key="3">
    <source>
        <dbReference type="Google" id="ProtNLM"/>
    </source>
</evidence>
<evidence type="ECO:0000313" key="1">
    <source>
        <dbReference type="EMBL" id="MCG5073716.1"/>
    </source>
</evidence>
<proteinExistence type="predicted"/>
<gene>
    <name evidence="1" type="ORF">L5014_10135</name>
</gene>
<keyword evidence="2" id="KW-1185">Reference proteome</keyword>
<dbReference type="InterPro" id="IPR011042">
    <property type="entry name" value="6-blade_b-propeller_TolB-like"/>
</dbReference>
<dbReference type="SUPFAM" id="SSF63829">
    <property type="entry name" value="Calcium-dependent phosphotriesterase"/>
    <property type="match status" value="1"/>
</dbReference>
<dbReference type="Gene3D" id="2.120.10.30">
    <property type="entry name" value="TolB, C-terminal domain"/>
    <property type="match status" value="1"/>
</dbReference>
<reference evidence="1" key="1">
    <citation type="submission" date="2022-01" db="EMBL/GenBank/DDBJ databases">
        <title>Genome sequence and assembly of Parabukholderia sp. RG36.</title>
        <authorList>
            <person name="Chhetri G."/>
        </authorList>
    </citation>
    <scope>NUCLEOTIDE SEQUENCE</scope>
    <source>
        <strain evidence="1">RG36</strain>
    </source>
</reference>
<dbReference type="EMBL" id="JAKLJA010000006">
    <property type="protein sequence ID" value="MCG5073716.1"/>
    <property type="molecule type" value="Genomic_DNA"/>
</dbReference>
<comment type="caution">
    <text evidence="1">The sequence shown here is derived from an EMBL/GenBank/DDBJ whole genome shotgun (WGS) entry which is preliminary data.</text>
</comment>
<dbReference type="Proteomes" id="UP001139308">
    <property type="component" value="Unassembled WGS sequence"/>
</dbReference>
<organism evidence="1 2">
    <name type="scientific">Paraburkholderia tagetis</name>
    <dbReference type="NCBI Taxonomy" id="2913261"/>
    <lineage>
        <taxon>Bacteria</taxon>
        <taxon>Pseudomonadati</taxon>
        <taxon>Pseudomonadota</taxon>
        <taxon>Betaproteobacteria</taxon>
        <taxon>Burkholderiales</taxon>
        <taxon>Burkholderiaceae</taxon>
        <taxon>Paraburkholderia</taxon>
    </lineage>
</organism>
<evidence type="ECO:0000313" key="2">
    <source>
        <dbReference type="Proteomes" id="UP001139308"/>
    </source>
</evidence>
<protein>
    <recommendedName>
        <fullName evidence="3">SMP-30/Gluconolaconase/LRE-like region-containing protein</fullName>
    </recommendedName>
</protein>
<accession>A0A9X1RPT8</accession>
<sequence>MNNSSKLTPDLSKVTFIEGVKNVEDIVHLDEQWVCGSNYSPAAAPGFLFIFDVLEKRAELVDIKSIKINPDRKHYPDAPLPDLSALSTHGIDYYPEEKRLYVVNHGGRESIEVFDVVLDSGKPVLSWCGCVVAPENASLNAVVGLRDHQIMTTYIWDHDDKDLYEKIKNGTPMGKILLWSSGKGWKAIPGLEWVCAPNGLIATRDRRLAFSALWGSKKILKIECPASGDDNIFTQIDLDFRPDNLRWAPDMNHFYATGQAAPLEDIFACLGGGGITCKNIPTQVDVICAGTMKKETLIAPGVNEDLVCGTSTIVVNGEYWVSSFKNDCIAVVGVK</sequence>
<name>A0A9X1RPT8_9BURK</name>
<dbReference type="PANTHER" id="PTHR11799">
    <property type="entry name" value="PARAOXONASE"/>
    <property type="match status" value="1"/>
</dbReference>
<dbReference type="RefSeq" id="WP_238463502.1">
    <property type="nucleotide sequence ID" value="NZ_JAKLJA010000006.1"/>
</dbReference>
<dbReference type="PANTHER" id="PTHR11799:SF12">
    <property type="entry name" value="PARAOXONASE-RELATED"/>
    <property type="match status" value="1"/>
</dbReference>